<evidence type="ECO:0000313" key="2">
    <source>
        <dbReference type="Proteomes" id="UP000028931"/>
    </source>
</evidence>
<proteinExistence type="predicted"/>
<sequence length="297" mass="33225">MRMLRRWLLLVCLWPAGMLWASEILLTGSQDSPGVEQFVQALRERRPADTIHFVPVTELARPSRLNPSVRLILLDSTGLEWRLSETAGPPALAMRVSRVQAEQRLGKLRPAYLSLLWSDPPLDRQLRLTRYLLPEARRIGVLYAEHSRFLVEEARRAAKPMGLEIIAEPWPDLRDNRPLQTLLQSSDVLLGIDDLQLYNSKTAKGLLLSSYGRQMALIGPNAGFVRAGALASTLSNQDDWLAVLDRLLDQAPGKWPRALYPEHFRVVGNQQVARALGIGTIDPEGAALALAEGERRP</sequence>
<dbReference type="PANTHER" id="PTHR35271">
    <property type="entry name" value="ABC TRANSPORTER, SUBSTRATE-BINDING LIPOPROTEIN-RELATED"/>
    <property type="match status" value="1"/>
</dbReference>
<dbReference type="InterPro" id="IPR007487">
    <property type="entry name" value="ABC_transpt-TYRBP-like"/>
</dbReference>
<dbReference type="eggNOG" id="COG2984">
    <property type="taxonomic scope" value="Bacteria"/>
</dbReference>
<dbReference type="PANTHER" id="PTHR35271:SF1">
    <property type="entry name" value="ABC TRANSPORTER, SUBSTRATE-BINDING LIPOPROTEIN"/>
    <property type="match status" value="1"/>
</dbReference>
<accession>A0A077FBV2</accession>
<dbReference type="RefSeq" id="WP_038613082.1">
    <property type="nucleotide sequence ID" value="NZ_CP009048.1"/>
</dbReference>
<organism evidence="1 2">
    <name type="scientific">Pseudomonas alkylphenolica</name>
    <dbReference type="NCBI Taxonomy" id="237609"/>
    <lineage>
        <taxon>Bacteria</taxon>
        <taxon>Pseudomonadati</taxon>
        <taxon>Pseudomonadota</taxon>
        <taxon>Gammaproteobacteria</taxon>
        <taxon>Pseudomonadales</taxon>
        <taxon>Pseudomonadaceae</taxon>
        <taxon>Pseudomonas</taxon>
    </lineage>
</organism>
<dbReference type="Gene3D" id="3.40.50.2300">
    <property type="match status" value="1"/>
</dbReference>
<dbReference type="Proteomes" id="UP000028931">
    <property type="component" value="Chromosome"/>
</dbReference>
<dbReference type="AlphaFoldDB" id="A0A077FBV2"/>
<name>A0A077FBV2_9PSED</name>
<gene>
    <name evidence="1" type="ORF">PSAKL28_35910</name>
</gene>
<dbReference type="EMBL" id="CP009048">
    <property type="protein sequence ID" value="AIL62743.1"/>
    <property type="molecule type" value="Genomic_DNA"/>
</dbReference>
<reference evidence="1 2" key="1">
    <citation type="submission" date="2014-07" db="EMBL/GenBank/DDBJ databases">
        <authorList>
            <person name="Lee K."/>
            <person name="Lim J.Y."/>
            <person name="Hwang I."/>
        </authorList>
    </citation>
    <scope>NUCLEOTIDE SEQUENCE [LARGE SCALE GENOMIC DNA]</scope>
    <source>
        <strain evidence="1 2">KL28</strain>
    </source>
</reference>
<dbReference type="OrthoDB" id="9178917at2"/>
<dbReference type="HOGENOM" id="CLU_058196_4_1_6"/>
<protein>
    <submittedName>
        <fullName evidence="1">ABC transporter substrate-binding protein</fullName>
    </submittedName>
</protein>
<dbReference type="KEGG" id="palk:PSAKL28_35910"/>
<evidence type="ECO:0000313" key="1">
    <source>
        <dbReference type="EMBL" id="AIL62743.1"/>
    </source>
</evidence>